<gene>
    <name evidence="9" type="ORF">L284_09115</name>
</gene>
<evidence type="ECO:0000313" key="9">
    <source>
        <dbReference type="EMBL" id="EQB16844.1"/>
    </source>
</evidence>
<feature type="chain" id="PRO_5004565566" description="Feruloyl esterase" evidence="8">
    <location>
        <begin position="25"/>
        <end position="595"/>
    </location>
</feature>
<keyword evidence="10" id="KW-1185">Reference proteome</keyword>
<dbReference type="eggNOG" id="COG1506">
    <property type="taxonomic scope" value="Bacteria"/>
</dbReference>
<dbReference type="OrthoDB" id="7197884at2"/>
<dbReference type="Gene3D" id="3.40.50.1820">
    <property type="entry name" value="alpha/beta hydrolase"/>
    <property type="match status" value="1"/>
</dbReference>
<dbReference type="AlphaFoldDB" id="T0J4H8"/>
<dbReference type="Proteomes" id="UP000015527">
    <property type="component" value="Unassembled WGS sequence"/>
</dbReference>
<keyword evidence="3" id="KW-0479">Metal-binding</keyword>
<dbReference type="Pfam" id="PF07519">
    <property type="entry name" value="Tannase"/>
    <property type="match status" value="1"/>
</dbReference>
<evidence type="ECO:0008006" key="11">
    <source>
        <dbReference type="Google" id="ProtNLM"/>
    </source>
</evidence>
<evidence type="ECO:0000256" key="3">
    <source>
        <dbReference type="ARBA" id="ARBA00022723"/>
    </source>
</evidence>
<evidence type="ECO:0000256" key="2">
    <source>
        <dbReference type="ARBA" id="ARBA00022487"/>
    </source>
</evidence>
<dbReference type="GO" id="GO:0052689">
    <property type="term" value="F:carboxylic ester hydrolase activity"/>
    <property type="evidence" value="ECO:0007669"/>
    <property type="project" value="UniProtKB-KW"/>
</dbReference>
<dbReference type="RefSeq" id="WP_021233717.1">
    <property type="nucleotide sequence ID" value="NZ_ATHL01000064.1"/>
</dbReference>
<comment type="caution">
    <text evidence="9">The sequence shown here is derived from an EMBL/GenBank/DDBJ whole genome shotgun (WGS) entry which is preliminary data.</text>
</comment>
<dbReference type="EMBL" id="ATHL01000064">
    <property type="protein sequence ID" value="EQB16844.1"/>
    <property type="molecule type" value="Genomic_DNA"/>
</dbReference>
<proteinExistence type="inferred from homology"/>
<evidence type="ECO:0000256" key="4">
    <source>
        <dbReference type="ARBA" id="ARBA00022729"/>
    </source>
</evidence>
<feature type="signal peptide" evidence="8">
    <location>
        <begin position="1"/>
        <end position="24"/>
    </location>
</feature>
<dbReference type="PANTHER" id="PTHR33938:SF15">
    <property type="entry name" value="FERULOYL ESTERASE B-RELATED"/>
    <property type="match status" value="1"/>
</dbReference>
<keyword evidence="6" id="KW-0106">Calcium</keyword>
<name>T0J4H8_9SPHN</name>
<evidence type="ECO:0000256" key="7">
    <source>
        <dbReference type="ARBA" id="ARBA00023157"/>
    </source>
</evidence>
<evidence type="ECO:0000256" key="5">
    <source>
        <dbReference type="ARBA" id="ARBA00022801"/>
    </source>
</evidence>
<dbReference type="InterPro" id="IPR029058">
    <property type="entry name" value="AB_hydrolase_fold"/>
</dbReference>
<comment type="similarity">
    <text evidence="1">Belongs to the tannase family.</text>
</comment>
<evidence type="ECO:0000313" key="10">
    <source>
        <dbReference type="Proteomes" id="UP000015527"/>
    </source>
</evidence>
<dbReference type="PANTHER" id="PTHR33938">
    <property type="entry name" value="FERULOYL ESTERASE B-RELATED"/>
    <property type="match status" value="1"/>
</dbReference>
<keyword evidence="4 8" id="KW-0732">Signal</keyword>
<sequence>MRGPFLFASTTGAALFIVSAMAAAATDGPGPAGPATPNFAAWCTSQAVSAIAAGLGAGVTIHEVPNGPRLPGGVKLNPASGKVPATCRVTGSYVTNPKTGKTANFLATFPAHWNQKYLQLGCSGTCGYLRMNDPAAPPITVTAQGYPGQLLEKGYAVFGNDLGHVAPSATSGGSEWLKNSDGTVNAETLADYLYRADLVMADMGKAFTRAFYGQGTNAAKADITRSYFSGCSQGGREALVAATRFPEKFDGIIAGSPVSDQPGVLWHVMGQGLLAQKLAPMKFTPGQMERLKARVVASCDALDGVKDGLIQNPAACNIQPDTILPVCKPGRQTDDCVSKQQSAALSVYFSGVTDARGAPLQPGFPISDQSYVGIGQAASAAPADLDMRYFVGHAFDGMPLATYGDARDPHIVANVAAYKAYVDLLRRGVVMAEDFGPFFKRNGKLLWYHNLSDEALTPYMSFNRYRKLAADHGGYARLQENIRFFAVPGSGHCGMGGPGPSNFDAIGALEKWVEEGEAPQALLARQLDPANSNILTGQIDWSKPPLRTMPLCTFPQMARYKGKGYINAARNWECAGSDRRMLTIGRTGREAGVTP</sequence>
<reference evidence="9 10" key="1">
    <citation type="journal article" date="2013" name="Genome Announc.">
        <title>Genome Sequence of Novosphingobium lindaniclasticum LE124T, Isolated from a Hexachlorocyclohexane Dumpsite.</title>
        <authorList>
            <person name="Saxena A."/>
            <person name="Nayyar N."/>
            <person name="Sangwan N."/>
            <person name="Kumari R."/>
            <person name="Khurana J.P."/>
            <person name="Lal R."/>
        </authorList>
    </citation>
    <scope>NUCLEOTIDE SEQUENCE [LARGE SCALE GENOMIC DNA]</scope>
    <source>
        <strain evidence="9 10">LE124</strain>
    </source>
</reference>
<evidence type="ECO:0000256" key="1">
    <source>
        <dbReference type="ARBA" id="ARBA00006249"/>
    </source>
</evidence>
<keyword evidence="2" id="KW-0719">Serine esterase</keyword>
<dbReference type="PATRIC" id="fig|1096930.3.peg.1806"/>
<dbReference type="InterPro" id="IPR011118">
    <property type="entry name" value="Tannase/feruloyl_esterase"/>
</dbReference>
<protein>
    <recommendedName>
        <fullName evidence="11">Feruloyl esterase</fullName>
    </recommendedName>
</protein>
<dbReference type="SUPFAM" id="SSF53474">
    <property type="entry name" value="alpha/beta-Hydrolases"/>
    <property type="match status" value="1"/>
</dbReference>
<keyword evidence="7" id="KW-1015">Disulfide bond</keyword>
<dbReference type="GO" id="GO:0046872">
    <property type="term" value="F:metal ion binding"/>
    <property type="evidence" value="ECO:0007669"/>
    <property type="project" value="UniProtKB-KW"/>
</dbReference>
<evidence type="ECO:0000256" key="6">
    <source>
        <dbReference type="ARBA" id="ARBA00022837"/>
    </source>
</evidence>
<evidence type="ECO:0000256" key="8">
    <source>
        <dbReference type="SAM" id="SignalP"/>
    </source>
</evidence>
<keyword evidence="5" id="KW-0378">Hydrolase</keyword>
<accession>T0J4H8</accession>
<organism evidence="9 10">
    <name type="scientific">Novosphingobium lindaniclasticum LE124</name>
    <dbReference type="NCBI Taxonomy" id="1096930"/>
    <lineage>
        <taxon>Bacteria</taxon>
        <taxon>Pseudomonadati</taxon>
        <taxon>Pseudomonadota</taxon>
        <taxon>Alphaproteobacteria</taxon>
        <taxon>Sphingomonadales</taxon>
        <taxon>Sphingomonadaceae</taxon>
        <taxon>Novosphingobium</taxon>
    </lineage>
</organism>